<keyword evidence="7 9" id="KW-0472">Membrane</keyword>
<evidence type="ECO:0000256" key="5">
    <source>
        <dbReference type="ARBA" id="ARBA00022692"/>
    </source>
</evidence>
<feature type="transmembrane region" description="Helical" evidence="9">
    <location>
        <begin position="94"/>
        <end position="114"/>
    </location>
</feature>
<evidence type="ECO:0000256" key="6">
    <source>
        <dbReference type="ARBA" id="ARBA00022989"/>
    </source>
</evidence>
<keyword evidence="6 9" id="KW-1133">Transmembrane helix</keyword>
<dbReference type="Proteomes" id="UP000309138">
    <property type="component" value="Unassembled WGS sequence"/>
</dbReference>
<keyword evidence="3" id="KW-0813">Transport</keyword>
<gene>
    <name evidence="10" type="ORF">FBR43_05335</name>
</gene>
<evidence type="ECO:0000256" key="2">
    <source>
        <dbReference type="ARBA" id="ARBA00009212"/>
    </source>
</evidence>
<name>A0A4U1L196_9SPHN</name>
<feature type="compositionally biased region" description="Low complexity" evidence="8">
    <location>
        <begin position="1"/>
        <end position="10"/>
    </location>
</feature>
<feature type="transmembrane region" description="Helical" evidence="9">
    <location>
        <begin position="36"/>
        <end position="57"/>
    </location>
</feature>
<dbReference type="PANTHER" id="PTHR34702">
    <property type="entry name" value="NA(+)/H(+) ANTIPORTER SUBUNIT F1"/>
    <property type="match status" value="1"/>
</dbReference>
<keyword evidence="5 9" id="KW-0812">Transmembrane</keyword>
<evidence type="ECO:0000256" key="9">
    <source>
        <dbReference type="SAM" id="Phobius"/>
    </source>
</evidence>
<dbReference type="PANTHER" id="PTHR34702:SF1">
    <property type="entry name" value="NA(+)_H(+) ANTIPORTER SUBUNIT F"/>
    <property type="match status" value="1"/>
</dbReference>
<dbReference type="NCBIfam" id="NF004812">
    <property type="entry name" value="PRK06161.1"/>
    <property type="match status" value="1"/>
</dbReference>
<evidence type="ECO:0000313" key="11">
    <source>
        <dbReference type="Proteomes" id="UP000309138"/>
    </source>
</evidence>
<comment type="caution">
    <text evidence="10">The sequence shown here is derived from an EMBL/GenBank/DDBJ whole genome shotgun (WGS) entry which is preliminary data.</text>
</comment>
<keyword evidence="4" id="KW-1003">Cell membrane</keyword>
<reference evidence="10 11" key="1">
    <citation type="submission" date="2019-04" db="EMBL/GenBank/DDBJ databases">
        <authorList>
            <person name="Yang Y."/>
            <person name="Wei D."/>
        </authorList>
    </citation>
    <scope>NUCLEOTIDE SEQUENCE [LARGE SCALE GENOMIC DNA]</scope>
    <source>
        <strain evidence="10 11">L-1-4w-11</strain>
    </source>
</reference>
<dbReference type="OrthoDB" id="9800226at2"/>
<dbReference type="GO" id="GO:0015385">
    <property type="term" value="F:sodium:proton antiporter activity"/>
    <property type="evidence" value="ECO:0007669"/>
    <property type="project" value="TreeGrafter"/>
</dbReference>
<comment type="subcellular location">
    <subcellularLocation>
        <location evidence="1">Cell membrane</location>
        <topology evidence="1">Multi-pass membrane protein</topology>
    </subcellularLocation>
</comment>
<feature type="compositionally biased region" description="Basic residues" evidence="8">
    <location>
        <begin position="11"/>
        <end position="21"/>
    </location>
</feature>
<dbReference type="AlphaFoldDB" id="A0A4U1L196"/>
<evidence type="ECO:0000313" key="10">
    <source>
        <dbReference type="EMBL" id="TKD50244.1"/>
    </source>
</evidence>
<evidence type="ECO:0000256" key="8">
    <source>
        <dbReference type="SAM" id="MobiDB-lite"/>
    </source>
</evidence>
<evidence type="ECO:0000256" key="7">
    <source>
        <dbReference type="ARBA" id="ARBA00023136"/>
    </source>
</evidence>
<evidence type="ECO:0000256" key="3">
    <source>
        <dbReference type="ARBA" id="ARBA00022448"/>
    </source>
</evidence>
<proteinExistence type="inferred from homology"/>
<dbReference type="InterPro" id="IPR007208">
    <property type="entry name" value="MrpF/PhaF-like"/>
</dbReference>
<organism evidence="10 11">
    <name type="scientific">Sphingomonas baiyangensis</name>
    <dbReference type="NCBI Taxonomy" id="2572576"/>
    <lineage>
        <taxon>Bacteria</taxon>
        <taxon>Pseudomonadati</taxon>
        <taxon>Pseudomonadota</taxon>
        <taxon>Alphaproteobacteria</taxon>
        <taxon>Sphingomonadales</taxon>
        <taxon>Sphingomonadaceae</taxon>
        <taxon>Sphingomonas</taxon>
    </lineage>
</organism>
<accession>A0A4U1L196</accession>
<feature type="transmembrane region" description="Helical" evidence="9">
    <location>
        <begin position="69"/>
        <end position="88"/>
    </location>
</feature>
<feature type="region of interest" description="Disordered" evidence="8">
    <location>
        <begin position="1"/>
        <end position="26"/>
    </location>
</feature>
<dbReference type="Pfam" id="PF04066">
    <property type="entry name" value="MrpF_PhaF"/>
    <property type="match status" value="1"/>
</dbReference>
<sequence>MRAPSAGPCARRARSRRRGRTHQGTLRSPAEAGIPVIEAAILYAFACLALALALNLWRLLKGPTTGDRIVALDTMVINTIALIVLFGIAFESQIYFEAALLLAMVGFIGTVAYCKFMLRGDIVE</sequence>
<evidence type="ECO:0000256" key="1">
    <source>
        <dbReference type="ARBA" id="ARBA00004651"/>
    </source>
</evidence>
<dbReference type="GO" id="GO:0005886">
    <property type="term" value="C:plasma membrane"/>
    <property type="evidence" value="ECO:0007669"/>
    <property type="project" value="UniProtKB-SubCell"/>
</dbReference>
<comment type="similarity">
    <text evidence="2">Belongs to the CPA3 antiporters (TC 2.A.63) subunit F family.</text>
</comment>
<protein>
    <submittedName>
        <fullName evidence="10">K+/H+ antiporter subunit F</fullName>
    </submittedName>
</protein>
<evidence type="ECO:0000256" key="4">
    <source>
        <dbReference type="ARBA" id="ARBA00022475"/>
    </source>
</evidence>
<dbReference type="EMBL" id="SWKR01000002">
    <property type="protein sequence ID" value="TKD50244.1"/>
    <property type="molecule type" value="Genomic_DNA"/>
</dbReference>
<keyword evidence="11" id="KW-1185">Reference proteome</keyword>